<organism evidence="5 6">
    <name type="scientific">Candidatus Synchoanobacter obligatus</name>
    <dbReference type="NCBI Taxonomy" id="2919597"/>
    <lineage>
        <taxon>Bacteria</taxon>
        <taxon>Pseudomonadati</taxon>
        <taxon>Pseudomonadota</taxon>
        <taxon>Gammaproteobacteria</taxon>
        <taxon>Candidatus Comchoanobacterales</taxon>
        <taxon>Candidatus Comchoanobacteraceae</taxon>
        <taxon>Candidatus Synchoanobacter</taxon>
    </lineage>
</organism>
<comment type="similarity">
    <text evidence="1 4">Belongs to the glutathione peroxidase family.</text>
</comment>
<dbReference type="PRINTS" id="PR01011">
    <property type="entry name" value="GLUTPROXDASE"/>
</dbReference>
<dbReference type="Pfam" id="PF00255">
    <property type="entry name" value="GSHPx"/>
    <property type="match status" value="1"/>
</dbReference>
<sequence length="156" mass="17877">MSVYDIPISQSFGTLEKYQGSFILVVNIADQCGFSPQLKDLEVLHSHPDNLCQVMAFPSDQFNQQSKDDAQMQSWCQVQKLSFFVSPVVGVNGECTHPLFAYLKKEAKGWFGQERIMWNYTKFLICPNEERIIRFAPMTKIDTIIDEIEKKMSGVP</sequence>
<dbReference type="RefSeq" id="WP_258568847.1">
    <property type="nucleotide sequence ID" value="NZ_JAKUDN010000001.1"/>
</dbReference>
<dbReference type="InterPro" id="IPR036249">
    <property type="entry name" value="Thioredoxin-like_sf"/>
</dbReference>
<dbReference type="Proteomes" id="UP001320768">
    <property type="component" value="Unassembled WGS sequence"/>
</dbReference>
<evidence type="ECO:0000313" key="6">
    <source>
        <dbReference type="Proteomes" id="UP001320768"/>
    </source>
</evidence>
<keyword evidence="3 4" id="KW-0560">Oxidoreductase</keyword>
<keyword evidence="6" id="KW-1185">Reference proteome</keyword>
<dbReference type="EMBL" id="JAKUDN010000001">
    <property type="protein sequence ID" value="MCP8351732.1"/>
    <property type="molecule type" value="Genomic_DNA"/>
</dbReference>
<dbReference type="SUPFAM" id="SSF52833">
    <property type="entry name" value="Thioredoxin-like"/>
    <property type="match status" value="1"/>
</dbReference>
<evidence type="ECO:0000256" key="1">
    <source>
        <dbReference type="ARBA" id="ARBA00006926"/>
    </source>
</evidence>
<dbReference type="PANTHER" id="PTHR11592">
    <property type="entry name" value="GLUTATHIONE PEROXIDASE"/>
    <property type="match status" value="1"/>
</dbReference>
<accession>A0ABT1L3D1</accession>
<comment type="caution">
    <text evidence="5">The sequence shown here is derived from an EMBL/GenBank/DDBJ whole genome shotgun (WGS) entry which is preliminary data.</text>
</comment>
<dbReference type="GO" id="GO:0004601">
    <property type="term" value="F:peroxidase activity"/>
    <property type="evidence" value="ECO:0007669"/>
    <property type="project" value="UniProtKB-KW"/>
</dbReference>
<dbReference type="InterPro" id="IPR000889">
    <property type="entry name" value="Glutathione_peroxidase"/>
</dbReference>
<proteinExistence type="inferred from homology"/>
<evidence type="ECO:0000256" key="2">
    <source>
        <dbReference type="ARBA" id="ARBA00022559"/>
    </source>
</evidence>
<reference evidence="5 6" key="1">
    <citation type="journal article" date="2022" name="Nat. Microbiol.">
        <title>The microbiome of a bacterivorous marine choanoflagellate contains a resource-demanding obligate bacterial associate.</title>
        <authorList>
            <person name="Needham D.M."/>
            <person name="Poirier C."/>
            <person name="Bachy C."/>
            <person name="George E.E."/>
            <person name="Wilken S."/>
            <person name="Yung C.C.M."/>
            <person name="Limardo A.J."/>
            <person name="Morando M."/>
            <person name="Sudek L."/>
            <person name="Malmstrom R.R."/>
            <person name="Keeling P.J."/>
            <person name="Santoro A.E."/>
            <person name="Worden A.Z."/>
        </authorList>
    </citation>
    <scope>NUCLEOTIDE SEQUENCE [LARGE SCALE GENOMIC DNA]</scope>
    <source>
        <strain evidence="5 6">Comchoano-2</strain>
    </source>
</reference>
<gene>
    <name evidence="5" type="ORF">MKS91_00275</name>
</gene>
<evidence type="ECO:0000256" key="3">
    <source>
        <dbReference type="ARBA" id="ARBA00023002"/>
    </source>
</evidence>
<evidence type="ECO:0000256" key="4">
    <source>
        <dbReference type="RuleBase" id="RU000499"/>
    </source>
</evidence>
<protein>
    <recommendedName>
        <fullName evidence="4">Glutathione peroxidase</fullName>
    </recommendedName>
</protein>
<name>A0ABT1L3D1_9GAMM</name>
<dbReference type="Gene3D" id="3.40.30.10">
    <property type="entry name" value="Glutaredoxin"/>
    <property type="match status" value="1"/>
</dbReference>
<evidence type="ECO:0000313" key="5">
    <source>
        <dbReference type="EMBL" id="MCP8351732.1"/>
    </source>
</evidence>
<keyword evidence="2 4" id="KW-0575">Peroxidase</keyword>
<dbReference type="PROSITE" id="PS51355">
    <property type="entry name" value="GLUTATHIONE_PEROXID_3"/>
    <property type="match status" value="1"/>
</dbReference>
<dbReference type="PANTHER" id="PTHR11592:SF78">
    <property type="entry name" value="GLUTATHIONE PEROXIDASE"/>
    <property type="match status" value="1"/>
</dbReference>
<dbReference type="PIRSF" id="PIRSF000303">
    <property type="entry name" value="Glutathion_perox"/>
    <property type="match status" value="1"/>
</dbReference>